<dbReference type="Pfam" id="PF13374">
    <property type="entry name" value="TPR_10"/>
    <property type="match status" value="2"/>
</dbReference>
<evidence type="ECO:0000313" key="4">
    <source>
        <dbReference type="Proteomes" id="UP000280197"/>
    </source>
</evidence>
<dbReference type="Pfam" id="PF00931">
    <property type="entry name" value="NB-ARC"/>
    <property type="match status" value="1"/>
</dbReference>
<dbReference type="AlphaFoldDB" id="A0A3S9I4N3"/>
<evidence type="ECO:0000259" key="2">
    <source>
        <dbReference type="Pfam" id="PF00931"/>
    </source>
</evidence>
<name>A0A3S9I4N3_9ACTN</name>
<dbReference type="SUPFAM" id="SSF48452">
    <property type="entry name" value="TPR-like"/>
    <property type="match status" value="1"/>
</dbReference>
<sequence length="691" mass="75066">MTGESGAEAVGRRSIAAGQGVRQALTGDGSVALYAEKSVNLPAEAFALPATAPEGLVNLPDRTSLFVGRARELALLDEAFREANGVVVQAVHGLGGIGKSTLAAHWAAGRVGSYNPVWWITAETAADLDTGLAELAVALQPALRDVLSREALRERAVQWLARHEGWLLVLDNVADPADVRGLLGRATGGRFLVTTRRASGWHKMARPLALDVLSPAEAAELFARIDGPGEEVDVLCRELGYLPLAVEQAAAYCAEAGISAGRYLELLGAYPEEVFAQSAEGTDQDRTVARVWRVSLDRLADTPLAGRILGVVGWWASEGIPRAYLEAMGTPVEVTEAVRRLAAHSLVKVHEDDTISVHRLVQAVARAEGGAGHDAALVLLSNADRFRGIDADVRWLTHLEALAGHTDPESDGEHEAWLFNLGGLKSSQEYGHSRRTELHERAVAAAERAFGPRAEFTFSFRRNRAEGYGYAGDHARAIELLERDLADHARVFGARNPGTFEIRADLAEVLLDAGQLQEALKLAKRNATRAERVLGSEHEVALGVWSAWAKALRYSVEEDDGAHAAEAAHAIETWLARVEAAQGEDNRFYDHVHWELIWVRAAAGDIEEATVLFERCIARRERLYGETSRAALNTRRAFATFLWGTVGASDRARELLAQLIADWERLLGETPHLEELRAHYARLASPPEATG</sequence>
<evidence type="ECO:0000256" key="1">
    <source>
        <dbReference type="SAM" id="Coils"/>
    </source>
</evidence>
<dbReference type="GO" id="GO:0043531">
    <property type="term" value="F:ADP binding"/>
    <property type="evidence" value="ECO:0007669"/>
    <property type="project" value="InterPro"/>
</dbReference>
<keyword evidence="4" id="KW-1185">Reference proteome</keyword>
<dbReference type="InterPro" id="IPR053137">
    <property type="entry name" value="NLR-like"/>
</dbReference>
<dbReference type="InterPro" id="IPR011990">
    <property type="entry name" value="TPR-like_helical_dom_sf"/>
</dbReference>
<dbReference type="SUPFAM" id="SSF52540">
    <property type="entry name" value="P-loop containing nucleoside triphosphate hydrolases"/>
    <property type="match status" value="1"/>
</dbReference>
<reference evidence="3 4" key="1">
    <citation type="submission" date="2018-12" db="EMBL/GenBank/DDBJ databases">
        <authorList>
            <person name="Li K."/>
        </authorList>
    </citation>
    <scope>NUCLEOTIDE SEQUENCE [LARGE SCALE GENOMIC DNA]</scope>
    <source>
        <strain evidence="4">CR22</strain>
    </source>
</reference>
<feature type="domain" description="NB-ARC" evidence="2">
    <location>
        <begin position="83"/>
        <end position="225"/>
    </location>
</feature>
<accession>A0A3S9I4N3</accession>
<dbReference type="InterPro" id="IPR027417">
    <property type="entry name" value="P-loop_NTPase"/>
</dbReference>
<dbReference type="Proteomes" id="UP000280197">
    <property type="component" value="Chromosome"/>
</dbReference>
<proteinExistence type="predicted"/>
<feature type="coiled-coil region" evidence="1">
    <location>
        <begin position="506"/>
        <end position="533"/>
    </location>
</feature>
<dbReference type="Gene3D" id="3.40.50.300">
    <property type="entry name" value="P-loop containing nucleotide triphosphate hydrolases"/>
    <property type="match status" value="1"/>
</dbReference>
<organism evidence="3 4">
    <name type="scientific">Streptomyces aquilus</name>
    <dbReference type="NCBI Taxonomy" id="2548456"/>
    <lineage>
        <taxon>Bacteria</taxon>
        <taxon>Bacillati</taxon>
        <taxon>Actinomycetota</taxon>
        <taxon>Actinomycetes</taxon>
        <taxon>Kitasatosporales</taxon>
        <taxon>Streptomycetaceae</taxon>
        <taxon>Streptomyces</taxon>
    </lineage>
</organism>
<dbReference type="PANTHER" id="PTHR46082:SF6">
    <property type="entry name" value="AAA+ ATPASE DOMAIN-CONTAINING PROTEIN-RELATED"/>
    <property type="match status" value="1"/>
</dbReference>
<dbReference type="InterPro" id="IPR002182">
    <property type="entry name" value="NB-ARC"/>
</dbReference>
<dbReference type="PANTHER" id="PTHR46082">
    <property type="entry name" value="ATP/GTP-BINDING PROTEIN-RELATED"/>
    <property type="match status" value="1"/>
</dbReference>
<keyword evidence="1" id="KW-0175">Coiled coil</keyword>
<gene>
    <name evidence="3" type="ORF">EJC51_26675</name>
</gene>
<evidence type="ECO:0000313" key="3">
    <source>
        <dbReference type="EMBL" id="AZP19340.1"/>
    </source>
</evidence>
<dbReference type="EMBL" id="CP034463">
    <property type="protein sequence ID" value="AZP19340.1"/>
    <property type="molecule type" value="Genomic_DNA"/>
</dbReference>
<protein>
    <submittedName>
        <fullName evidence="3">Tetratricopeptide repeat protein</fullName>
    </submittedName>
</protein>
<dbReference type="Gene3D" id="1.25.40.10">
    <property type="entry name" value="Tetratricopeptide repeat domain"/>
    <property type="match status" value="2"/>
</dbReference>
<dbReference type="RefSeq" id="WP_126273407.1">
    <property type="nucleotide sequence ID" value="NZ_CP034463.1"/>
</dbReference>
<dbReference type="KEGG" id="saqu:EJC51_26675"/>